<dbReference type="InterPro" id="IPR012677">
    <property type="entry name" value="Nucleotide-bd_a/b_plait_sf"/>
</dbReference>
<dbReference type="GO" id="GO:0003723">
    <property type="term" value="F:RNA binding"/>
    <property type="evidence" value="ECO:0007669"/>
    <property type="project" value="UniProtKB-KW"/>
</dbReference>
<name>A0A7X1E4R9_9BACT</name>
<evidence type="ECO:0000256" key="2">
    <source>
        <dbReference type="SAM" id="MobiDB-lite"/>
    </source>
</evidence>
<dbReference type="SMART" id="SM00360">
    <property type="entry name" value="RRM"/>
    <property type="match status" value="1"/>
</dbReference>
<reference evidence="4 5" key="1">
    <citation type="submission" date="2020-07" db="EMBL/GenBank/DDBJ databases">
        <authorList>
            <person name="Feng X."/>
        </authorList>
    </citation>
    <scope>NUCLEOTIDE SEQUENCE [LARGE SCALE GENOMIC DNA]</scope>
    <source>
        <strain evidence="4 5">JCM14086</strain>
    </source>
</reference>
<comment type="caution">
    <text evidence="4">The sequence shown here is derived from an EMBL/GenBank/DDBJ whole genome shotgun (WGS) entry which is preliminary data.</text>
</comment>
<dbReference type="Gene3D" id="3.30.70.330">
    <property type="match status" value="1"/>
</dbReference>
<dbReference type="EMBL" id="JACHVA010000102">
    <property type="protein sequence ID" value="MBC2602810.1"/>
    <property type="molecule type" value="Genomic_DNA"/>
</dbReference>
<sequence>MDIYVGNLPYNIDGTELEQLFGEYGAVERVYLITDRETGRPRGFGFVTMNNDDEAHAAIEALNGQEVGGRALKINEARPREERAPGGGGQRGGHGGGRGGQGGGGFRGRR</sequence>
<proteinExistence type="predicted"/>
<feature type="region of interest" description="Disordered" evidence="2">
    <location>
        <begin position="75"/>
        <end position="110"/>
    </location>
</feature>
<evidence type="ECO:0000313" key="4">
    <source>
        <dbReference type="EMBL" id="MBC2602810.1"/>
    </source>
</evidence>
<evidence type="ECO:0000259" key="3">
    <source>
        <dbReference type="PROSITE" id="PS50102"/>
    </source>
</evidence>
<dbReference type="Proteomes" id="UP000525652">
    <property type="component" value="Unassembled WGS sequence"/>
</dbReference>
<dbReference type="PANTHER" id="PTHR48027">
    <property type="entry name" value="HETEROGENEOUS NUCLEAR RIBONUCLEOPROTEIN 87F-RELATED"/>
    <property type="match status" value="1"/>
</dbReference>
<protein>
    <submittedName>
        <fullName evidence="4">RNA-binding protein</fullName>
    </submittedName>
</protein>
<evidence type="ECO:0000256" key="1">
    <source>
        <dbReference type="ARBA" id="ARBA00022884"/>
    </source>
</evidence>
<evidence type="ECO:0000313" key="5">
    <source>
        <dbReference type="Proteomes" id="UP000525652"/>
    </source>
</evidence>
<feature type="domain" description="RRM" evidence="3">
    <location>
        <begin position="1"/>
        <end position="79"/>
    </location>
</feature>
<dbReference type="Pfam" id="PF00076">
    <property type="entry name" value="RRM_1"/>
    <property type="match status" value="1"/>
</dbReference>
<dbReference type="SUPFAM" id="SSF54928">
    <property type="entry name" value="RNA-binding domain, RBD"/>
    <property type="match status" value="1"/>
</dbReference>
<dbReference type="RefSeq" id="WP_185693477.1">
    <property type="nucleotide sequence ID" value="NZ_JACHVA010000102.1"/>
</dbReference>
<dbReference type="AlphaFoldDB" id="A0A7X1E4R9"/>
<feature type="compositionally biased region" description="Basic and acidic residues" evidence="2">
    <location>
        <begin position="75"/>
        <end position="84"/>
    </location>
</feature>
<dbReference type="InterPro" id="IPR052462">
    <property type="entry name" value="SLIRP/GR-RBP-like"/>
</dbReference>
<dbReference type="InterPro" id="IPR035979">
    <property type="entry name" value="RBD_domain_sf"/>
</dbReference>
<feature type="compositionally biased region" description="Gly residues" evidence="2">
    <location>
        <begin position="85"/>
        <end position="110"/>
    </location>
</feature>
<dbReference type="InterPro" id="IPR048289">
    <property type="entry name" value="RRM2_NsCP33-like"/>
</dbReference>
<gene>
    <name evidence="4" type="ORF">H5P30_13580</name>
</gene>
<organism evidence="4 5">
    <name type="scientific">Puniceicoccus vermicola</name>
    <dbReference type="NCBI Taxonomy" id="388746"/>
    <lineage>
        <taxon>Bacteria</taxon>
        <taxon>Pseudomonadati</taxon>
        <taxon>Verrucomicrobiota</taxon>
        <taxon>Opitutia</taxon>
        <taxon>Puniceicoccales</taxon>
        <taxon>Puniceicoccaceae</taxon>
        <taxon>Puniceicoccus</taxon>
    </lineage>
</organism>
<dbReference type="PROSITE" id="PS50102">
    <property type="entry name" value="RRM"/>
    <property type="match status" value="1"/>
</dbReference>
<keyword evidence="5" id="KW-1185">Reference proteome</keyword>
<dbReference type="InterPro" id="IPR000504">
    <property type="entry name" value="RRM_dom"/>
</dbReference>
<keyword evidence="1" id="KW-0694">RNA-binding</keyword>
<dbReference type="CDD" id="cd21608">
    <property type="entry name" value="RRM2_NsCP33_like"/>
    <property type="match status" value="1"/>
</dbReference>
<accession>A0A7X1E4R9</accession>